<dbReference type="SMART" id="SM00382">
    <property type="entry name" value="AAA"/>
    <property type="match status" value="2"/>
</dbReference>
<feature type="region of interest" description="Disordered" evidence="11">
    <location>
        <begin position="1092"/>
        <end position="1153"/>
    </location>
</feature>
<keyword evidence="7" id="KW-0472">Membrane</keyword>
<dbReference type="Gene3D" id="1.10.8.60">
    <property type="match status" value="2"/>
</dbReference>
<keyword evidence="5" id="KW-0378">Hydrolase</keyword>
<evidence type="ECO:0000256" key="6">
    <source>
        <dbReference type="ARBA" id="ARBA00022840"/>
    </source>
</evidence>
<dbReference type="Pfam" id="PF23315">
    <property type="entry name" value="PEX6_4th"/>
    <property type="match status" value="1"/>
</dbReference>
<feature type="compositionally biased region" description="Basic residues" evidence="11">
    <location>
        <begin position="1139"/>
        <end position="1153"/>
    </location>
</feature>
<evidence type="ECO:0000256" key="11">
    <source>
        <dbReference type="SAM" id="MobiDB-lite"/>
    </source>
</evidence>
<evidence type="ECO:0000256" key="2">
    <source>
        <dbReference type="ARBA" id="ARBA00006914"/>
    </source>
</evidence>
<dbReference type="CDD" id="cd19527">
    <property type="entry name" value="RecA-like_PEX6_r2"/>
    <property type="match status" value="1"/>
</dbReference>
<dbReference type="GO" id="GO:0016558">
    <property type="term" value="P:protein import into peroxisome matrix"/>
    <property type="evidence" value="ECO:0007669"/>
    <property type="project" value="TreeGrafter"/>
</dbReference>
<dbReference type="GO" id="GO:0005829">
    <property type="term" value="C:cytosol"/>
    <property type="evidence" value="ECO:0007669"/>
    <property type="project" value="TreeGrafter"/>
</dbReference>
<dbReference type="InterPro" id="IPR056995">
    <property type="entry name" value="PEX6_4th_dom"/>
</dbReference>
<reference evidence="13" key="2">
    <citation type="submission" date="2014-06" db="EMBL/GenBank/DDBJ databases">
        <title>The complete genome of Blastobotrys (Arxula) adeninivorans LS3 - a yeast of biotechnological interest.</title>
        <authorList>
            <person name="Kunze G."/>
            <person name="Gaillardin C."/>
            <person name="Czernicka M."/>
            <person name="Durrens P."/>
            <person name="Martin T."/>
            <person name="Boer E."/>
            <person name="Gabaldon T."/>
            <person name="Cruz J."/>
            <person name="Talla E."/>
            <person name="Marck C."/>
            <person name="Goffeau A."/>
            <person name="Barbe V."/>
            <person name="Baret P."/>
            <person name="Baronian K."/>
            <person name="Beier S."/>
            <person name="Bleykasten C."/>
            <person name="Bode R."/>
            <person name="Casaregola S."/>
            <person name="Despons L."/>
            <person name="Fairhead C."/>
            <person name="Giersberg M."/>
            <person name="Gierski P."/>
            <person name="Hahnel U."/>
            <person name="Hartmann A."/>
            <person name="Jankowska D."/>
            <person name="Jubin C."/>
            <person name="Jung P."/>
            <person name="Lafontaine I."/>
            <person name="Leh-Louis V."/>
            <person name="Lemaire M."/>
            <person name="Marcet-Houben M."/>
            <person name="Mascher M."/>
            <person name="Morel G."/>
            <person name="Richard G.-F."/>
            <person name="Riechen J."/>
            <person name="Sacerdot C."/>
            <person name="Sarkar A."/>
            <person name="Savel G."/>
            <person name="Schacherer J."/>
            <person name="Sherman D."/>
            <person name="Straub M.-L."/>
            <person name="Stein N."/>
            <person name="Thierry A."/>
            <person name="Trautwein-Schult A."/>
            <person name="Westhof E."/>
            <person name="Worch S."/>
            <person name="Dujon B."/>
            <person name="Souciet J.-L."/>
            <person name="Wincker P."/>
            <person name="Scholz U."/>
            <person name="Neuveglise N."/>
        </authorList>
    </citation>
    <scope>NUCLEOTIDE SEQUENCE</scope>
    <source>
        <strain evidence="13">LS3</strain>
    </source>
</reference>
<evidence type="ECO:0000256" key="1">
    <source>
        <dbReference type="ARBA" id="ARBA00004370"/>
    </source>
</evidence>
<keyword evidence="6" id="KW-0067">ATP-binding</keyword>
<evidence type="ECO:0000259" key="12">
    <source>
        <dbReference type="SMART" id="SM00382"/>
    </source>
</evidence>
<evidence type="ECO:0000256" key="3">
    <source>
        <dbReference type="ARBA" id="ARBA00022593"/>
    </source>
</evidence>
<dbReference type="PANTHER" id="PTHR23077:SF9">
    <property type="entry name" value="PEROXISOMAL ATPASE PEX6"/>
    <property type="match status" value="1"/>
</dbReference>
<dbReference type="FunFam" id="1.10.8.60:FF:000039">
    <property type="entry name" value="peroxisome biogenesis factor 6"/>
    <property type="match status" value="1"/>
</dbReference>
<evidence type="ECO:0000256" key="7">
    <source>
        <dbReference type="ARBA" id="ARBA00023136"/>
    </source>
</evidence>
<dbReference type="PANTHER" id="PTHR23077">
    <property type="entry name" value="AAA-FAMILY ATPASE"/>
    <property type="match status" value="1"/>
</dbReference>
<accession>A0A060T876</accession>
<evidence type="ECO:0000256" key="8">
    <source>
        <dbReference type="ARBA" id="ARBA00034811"/>
    </source>
</evidence>
<protein>
    <recommendedName>
        <fullName evidence="8">Peroxisomal ATPase PEX6</fullName>
    </recommendedName>
    <alternativeName>
        <fullName evidence="9">Peroxin-6</fullName>
    </alternativeName>
</protein>
<comment type="catalytic activity">
    <reaction evidence="10">
        <text>ATP + H2O = ADP + phosphate + H(+)</text>
        <dbReference type="Rhea" id="RHEA:13065"/>
        <dbReference type="ChEBI" id="CHEBI:15377"/>
        <dbReference type="ChEBI" id="CHEBI:15378"/>
        <dbReference type="ChEBI" id="CHEBI:30616"/>
        <dbReference type="ChEBI" id="CHEBI:43474"/>
        <dbReference type="ChEBI" id="CHEBI:456216"/>
    </reaction>
    <physiologicalReaction direction="left-to-right" evidence="10">
        <dbReference type="Rhea" id="RHEA:13066"/>
    </physiologicalReaction>
</comment>
<dbReference type="GO" id="GO:0016887">
    <property type="term" value="F:ATP hydrolysis activity"/>
    <property type="evidence" value="ECO:0007669"/>
    <property type="project" value="InterPro"/>
</dbReference>
<dbReference type="InterPro" id="IPR003960">
    <property type="entry name" value="ATPase_AAA_CS"/>
</dbReference>
<keyword evidence="3" id="KW-0962">Peroxisome biogenesis</keyword>
<dbReference type="AlphaFoldDB" id="A0A060T876"/>
<feature type="compositionally biased region" description="Polar residues" evidence="11">
    <location>
        <begin position="1092"/>
        <end position="1103"/>
    </location>
</feature>
<dbReference type="GO" id="GO:0005778">
    <property type="term" value="C:peroxisomal membrane"/>
    <property type="evidence" value="ECO:0007669"/>
    <property type="project" value="TreeGrafter"/>
</dbReference>
<dbReference type="SUPFAM" id="SSF52540">
    <property type="entry name" value="P-loop containing nucleoside triphosphate hydrolases"/>
    <property type="match status" value="2"/>
</dbReference>
<dbReference type="InterPro" id="IPR003959">
    <property type="entry name" value="ATPase_AAA_core"/>
</dbReference>
<evidence type="ECO:0000313" key="13">
    <source>
        <dbReference type="EMBL" id="CDP35087.1"/>
    </source>
</evidence>
<dbReference type="InterPro" id="IPR047533">
    <property type="entry name" value="RecA-like_PEX6_r2"/>
</dbReference>
<evidence type="ECO:0000256" key="4">
    <source>
        <dbReference type="ARBA" id="ARBA00022741"/>
    </source>
</evidence>
<reference evidence="13" key="1">
    <citation type="submission" date="2014-02" db="EMBL/GenBank/DDBJ databases">
        <authorList>
            <person name="Genoscope - CEA"/>
        </authorList>
    </citation>
    <scope>NUCLEOTIDE SEQUENCE</scope>
    <source>
        <strain evidence="13">LS3</strain>
    </source>
</reference>
<organism evidence="13">
    <name type="scientific">Blastobotrys adeninivorans</name>
    <name type="common">Yeast</name>
    <name type="synonym">Arxula adeninivorans</name>
    <dbReference type="NCBI Taxonomy" id="409370"/>
    <lineage>
        <taxon>Eukaryota</taxon>
        <taxon>Fungi</taxon>
        <taxon>Dikarya</taxon>
        <taxon>Ascomycota</taxon>
        <taxon>Saccharomycotina</taxon>
        <taxon>Dipodascomycetes</taxon>
        <taxon>Dipodascales</taxon>
        <taxon>Trichomonascaceae</taxon>
        <taxon>Blastobotrys</taxon>
    </lineage>
</organism>
<dbReference type="PhylomeDB" id="A0A060T876"/>
<dbReference type="PROSITE" id="PS00674">
    <property type="entry name" value="AAA"/>
    <property type="match status" value="1"/>
</dbReference>
<dbReference type="Pfam" id="PF00004">
    <property type="entry name" value="AAA"/>
    <property type="match status" value="2"/>
</dbReference>
<dbReference type="InterPro" id="IPR027417">
    <property type="entry name" value="P-loop_NTPase"/>
</dbReference>
<dbReference type="EMBL" id="HG937693">
    <property type="protein sequence ID" value="CDP35087.1"/>
    <property type="molecule type" value="Genomic_DNA"/>
</dbReference>
<dbReference type="InterPro" id="IPR003593">
    <property type="entry name" value="AAA+_ATPase"/>
</dbReference>
<evidence type="ECO:0000256" key="5">
    <source>
        <dbReference type="ARBA" id="ARBA00022801"/>
    </source>
</evidence>
<name>A0A060T876_BLAAD</name>
<evidence type="ECO:0000256" key="9">
    <source>
        <dbReference type="ARBA" id="ARBA00034920"/>
    </source>
</evidence>
<dbReference type="GO" id="GO:0005524">
    <property type="term" value="F:ATP binding"/>
    <property type="evidence" value="ECO:0007669"/>
    <property type="project" value="UniProtKB-KW"/>
</dbReference>
<feature type="domain" description="AAA+ ATPase" evidence="12">
    <location>
        <begin position="801"/>
        <end position="941"/>
    </location>
</feature>
<comment type="subcellular location">
    <subcellularLocation>
        <location evidence="1">Membrane</location>
    </subcellularLocation>
</comment>
<gene>
    <name evidence="13" type="ORF">GNLVRS02_ARAD1C27302g</name>
</gene>
<keyword evidence="4" id="KW-0547">Nucleotide-binding</keyword>
<sequence length="1153" mass="124797">MPARVVSESDMTPPGASKSVFATVRSSTTSGSDVITLSSDVFDDIFRNHSPGALNRAKNPNSSIVQEPRDRLYVVVRPVSGFPTDIPQKWILLEARLDAKLQASSVALNRAACSPTLGAARGLVVRATRPAAIHNAILSVPSHLYSQAQANASSLVPESQVIIRQGDVDPRYRVRMCEPVDQGILIRGHTKVTIVKDGGQTNGFHDGSTGANGHNFTDTSDQFDDPLEGVQDQVLDLSGFLDPPTAKVECTLRQLSSPIPLDVLVPAPEPQQDPEALAFASVDILSRLGVFSGDMVTINDRNVRLFSFPEPTTVSSSDVYVSPFLFYNFGGSDKVSLAPTSGPIPTATEVTISRLASPVTTDRTLQTAFLSGLRSYFESCHRVVADGDVIAIPIDTILAQTLYSPGNAEEEFNVLPSGKPNDVAWFKITSLVGPGSCNQFTIDPTQTRMVQSGIVTQEHVPATLPWRQYLSLKPYPDLDLADDQSQEFGYAKKLEQLIGASISSQGNTLKTTILIQSSKRGTGKTTLVKSVTSQLGIHCFEVDCYNLIGENDAKTIGSLRARLDRATSIEPCVVLLRHIDAIARKSEQDGGDGGIISNLNDVFTDYCGEGTDKALIIVATAADVDKMSETIRSKFKFELVVPVPTEAERRKIFAFLCRPPLAPTQLQNNTRSYQPGFALRSDVALSTLALQSAGLTPPDLESIVEMAKVRAMQRLEKEACDDYSVSDLIVGYGGIVKITPDDIEEAIGLARTKYSDSIGAPRIPNVTWDDVGGLENVKGEILDTIEMPLKFPQLFSGGMKKRSGILFYGPPGTGKTLLAKAIATTFSLNFFSVKGPELLNMYIGESEANVRNVFQKARDAKPCVVFFDELDSVAPKRGNQGDSGGVMDRIVSQLLAELDGMSGAGGDGVFVVGATNRPDLLDEALLRPGRFDKMLYLGVSDTHEKQKTILQALTRKFALGPDVSLDTLANKCPFTYTGADFYALSSDAMLNAMTRTAGQVDDKIKAFNDKRTHPVSTRWWFQNVATKDDTEVVVTMADFDKAQRELVPSVSADELRHYLRVRENFEGGKEKAKGTPKPVGEQTIAEAINGGMITNGSHLSQDSPEAPGPDHDDNQAPDSNNTSHPEHPVNGTQEPNGTKNKKKKNKGKQKVTA</sequence>
<proteinExistence type="inferred from homology"/>
<feature type="domain" description="AAA+ ATPase" evidence="12">
    <location>
        <begin position="509"/>
        <end position="645"/>
    </location>
</feature>
<comment type="similarity">
    <text evidence="2">Belongs to the AAA ATPase family.</text>
</comment>
<dbReference type="FunFam" id="3.40.50.300:FF:000109">
    <property type="entry name" value="Peroxisomal biogenesis factor 6"/>
    <property type="match status" value="1"/>
</dbReference>
<dbReference type="InterPro" id="IPR050168">
    <property type="entry name" value="AAA_ATPase_domain"/>
</dbReference>
<evidence type="ECO:0000256" key="10">
    <source>
        <dbReference type="ARBA" id="ARBA00048778"/>
    </source>
</evidence>
<dbReference type="Gene3D" id="3.40.50.300">
    <property type="entry name" value="P-loop containing nucleotide triphosphate hydrolases"/>
    <property type="match status" value="2"/>
</dbReference>